<dbReference type="RefSeq" id="WP_129602034.1">
    <property type="nucleotide sequence ID" value="NZ_CP035544.1"/>
</dbReference>
<keyword evidence="2 5" id="KW-0378">Hydrolase</keyword>
<dbReference type="PIRSF" id="PIRSF036979">
    <property type="entry name" value="Arginase"/>
    <property type="match status" value="1"/>
</dbReference>
<dbReference type="InterPro" id="IPR006035">
    <property type="entry name" value="Ureohydrolase"/>
</dbReference>
<protein>
    <recommendedName>
        <fullName evidence="5 6">Formimidoylglutamase</fullName>
        <ecNumber evidence="5 6">3.5.3.8</ecNumber>
    </recommendedName>
    <alternativeName>
        <fullName evidence="5">Formiminoglutamase</fullName>
    </alternativeName>
    <alternativeName>
        <fullName evidence="5">Formiminoglutamate hydrolase</fullName>
    </alternativeName>
</protein>
<feature type="binding site" evidence="5">
    <location>
        <position position="249"/>
    </location>
    <ligand>
        <name>Mn(2+)</name>
        <dbReference type="ChEBI" id="CHEBI:29035"/>
        <label>2</label>
    </ligand>
</feature>
<dbReference type="KEGG" id="mur:EQY75_00930"/>
<keyword evidence="1 5" id="KW-0479">Metal-binding</keyword>
<feature type="binding site" evidence="5">
    <location>
        <position position="157"/>
    </location>
    <ligand>
        <name>Mn(2+)</name>
        <dbReference type="ChEBI" id="CHEBI:29035"/>
        <label>2</label>
    </ligand>
</feature>
<comment type="function">
    <text evidence="5">Catalyzes the conversion of N-formimidoyl-L-glutamate to L-glutamate and formamide.</text>
</comment>
<feature type="binding site" evidence="5">
    <location>
        <position position="159"/>
    </location>
    <ligand>
        <name>Mn(2+)</name>
        <dbReference type="ChEBI" id="CHEBI:29035"/>
        <label>2</label>
    </ligand>
</feature>
<evidence type="ECO:0000256" key="2">
    <source>
        <dbReference type="ARBA" id="ARBA00022801"/>
    </source>
</evidence>
<feature type="binding site" evidence="5 7">
    <location>
        <position position="131"/>
    </location>
    <ligand>
        <name>Mn(2+)</name>
        <dbReference type="ChEBI" id="CHEBI:29035"/>
        <label>1</label>
    </ligand>
</feature>
<dbReference type="GO" id="GO:0019557">
    <property type="term" value="P:L-histidine catabolic process to glutamate and formate"/>
    <property type="evidence" value="ECO:0007669"/>
    <property type="project" value="UniProtKB-UniPathway"/>
</dbReference>
<feature type="binding site" evidence="7">
    <location>
        <position position="251"/>
    </location>
    <ligand>
        <name>Mn(2+)</name>
        <dbReference type="ChEBI" id="CHEBI:29035"/>
        <label>1</label>
    </ligand>
</feature>
<dbReference type="OrthoDB" id="9788689at2"/>
<reference evidence="9 10" key="1">
    <citation type="submission" date="2019-01" db="EMBL/GenBank/DDBJ databases">
        <title>Muriicola soli sp. nov., isolated from soil.</title>
        <authorList>
            <person name="Kang H.J."/>
            <person name="Kim S.B."/>
        </authorList>
    </citation>
    <scope>NUCLEOTIDE SEQUENCE [LARGE SCALE GENOMIC DNA]</scope>
    <source>
        <strain evidence="9 10">MMS17-SY002</strain>
    </source>
</reference>
<dbReference type="PANTHER" id="PTHR11358">
    <property type="entry name" value="ARGINASE/AGMATINASE"/>
    <property type="match status" value="1"/>
</dbReference>
<feature type="binding site" evidence="5 7">
    <location>
        <position position="249"/>
    </location>
    <ligand>
        <name>Mn(2+)</name>
        <dbReference type="ChEBI" id="CHEBI:29035"/>
        <label>1</label>
    </ligand>
</feature>
<evidence type="ECO:0000256" key="3">
    <source>
        <dbReference type="ARBA" id="ARBA00022808"/>
    </source>
</evidence>
<dbReference type="Proteomes" id="UP000290889">
    <property type="component" value="Chromosome"/>
</dbReference>
<comment type="pathway">
    <text evidence="5">Amino-acid degradation; L-histidine degradation into L-glutamate; L-glutamate from N-formimidoyl-L-glutamate (hydrolase route): step 1/1.</text>
</comment>
<feature type="binding site" evidence="7">
    <location>
        <position position="159"/>
    </location>
    <ligand>
        <name>Mn(2+)</name>
        <dbReference type="ChEBI" id="CHEBI:29035"/>
        <label>1</label>
    </ligand>
</feature>
<dbReference type="UniPathway" id="UPA00379">
    <property type="reaction ID" value="UER00552"/>
</dbReference>
<evidence type="ECO:0000256" key="6">
    <source>
        <dbReference type="NCBIfam" id="TIGR01227"/>
    </source>
</evidence>
<dbReference type="InterPro" id="IPR023696">
    <property type="entry name" value="Ureohydrolase_dom_sf"/>
</dbReference>
<dbReference type="AlphaFoldDB" id="A0A411E6H3"/>
<evidence type="ECO:0000313" key="9">
    <source>
        <dbReference type="EMBL" id="QBA63238.1"/>
    </source>
</evidence>
<dbReference type="GO" id="GO:0033389">
    <property type="term" value="P:putrescine biosynthetic process from arginine, via agmatine"/>
    <property type="evidence" value="ECO:0007669"/>
    <property type="project" value="TreeGrafter"/>
</dbReference>
<proteinExistence type="inferred from homology"/>
<feature type="binding site" evidence="5 7">
    <location>
        <position position="157"/>
    </location>
    <ligand>
        <name>Mn(2+)</name>
        <dbReference type="ChEBI" id="CHEBI:29035"/>
        <label>1</label>
    </ligand>
</feature>
<keyword evidence="4 5" id="KW-0464">Manganese</keyword>
<accession>A0A411E6H3</accession>
<comment type="catalytic activity">
    <reaction evidence="5">
        <text>N-formimidoyl-L-glutamate + H2O = formamide + L-glutamate</text>
        <dbReference type="Rhea" id="RHEA:22492"/>
        <dbReference type="ChEBI" id="CHEBI:15377"/>
        <dbReference type="ChEBI" id="CHEBI:16397"/>
        <dbReference type="ChEBI" id="CHEBI:29985"/>
        <dbReference type="ChEBI" id="CHEBI:58928"/>
        <dbReference type="EC" id="3.5.3.8"/>
    </reaction>
</comment>
<gene>
    <name evidence="5 9" type="primary">hutG</name>
    <name evidence="9" type="ORF">EQY75_00930</name>
</gene>
<name>A0A411E6H3_9FLAO</name>
<evidence type="ECO:0000256" key="1">
    <source>
        <dbReference type="ARBA" id="ARBA00022723"/>
    </source>
</evidence>
<dbReference type="GO" id="GO:0030145">
    <property type="term" value="F:manganese ion binding"/>
    <property type="evidence" value="ECO:0007669"/>
    <property type="project" value="UniProtKB-UniRule"/>
</dbReference>
<evidence type="ECO:0000256" key="8">
    <source>
        <dbReference type="PROSITE-ProRule" id="PRU00742"/>
    </source>
</evidence>
<dbReference type="Pfam" id="PF00491">
    <property type="entry name" value="Arginase"/>
    <property type="match status" value="1"/>
</dbReference>
<feature type="binding site" evidence="5 7">
    <location>
        <position position="161"/>
    </location>
    <ligand>
        <name>Mn(2+)</name>
        <dbReference type="ChEBI" id="CHEBI:29035"/>
        <label>1</label>
    </ligand>
</feature>
<evidence type="ECO:0000256" key="4">
    <source>
        <dbReference type="ARBA" id="ARBA00023211"/>
    </source>
</evidence>
<dbReference type="GO" id="GO:0019556">
    <property type="term" value="P:L-histidine catabolic process to glutamate and formamide"/>
    <property type="evidence" value="ECO:0007669"/>
    <property type="project" value="UniProtKB-UniRule"/>
</dbReference>
<evidence type="ECO:0000313" key="10">
    <source>
        <dbReference type="Proteomes" id="UP000290889"/>
    </source>
</evidence>
<dbReference type="NCBIfam" id="TIGR01227">
    <property type="entry name" value="hutG"/>
    <property type="match status" value="1"/>
</dbReference>
<dbReference type="GO" id="GO:0008783">
    <property type="term" value="F:agmatinase activity"/>
    <property type="evidence" value="ECO:0007669"/>
    <property type="project" value="TreeGrafter"/>
</dbReference>
<evidence type="ECO:0000256" key="5">
    <source>
        <dbReference type="HAMAP-Rule" id="MF_00737"/>
    </source>
</evidence>
<dbReference type="Gene3D" id="3.40.800.10">
    <property type="entry name" value="Ureohydrolase domain"/>
    <property type="match status" value="1"/>
</dbReference>
<dbReference type="EC" id="3.5.3.8" evidence="5 6"/>
<dbReference type="EMBL" id="CP035544">
    <property type="protein sequence ID" value="QBA63238.1"/>
    <property type="molecule type" value="Genomic_DNA"/>
</dbReference>
<sequence>MGKFYTKPDKSQWSGRISGKREYLHEKVLLKDLDKGDIFQYENRAYALLGYACDEGVKRNSGRPGAVKGPYAIRTELGKMANHLPEDVQLIDAGNVHCPEGDLESSQDLLANMTTKLIKQGATPLLLGGGHDIAYGHFRGIKSGMEKGNRLGIINFDAHFDLRSNERGNHSGSPFYQIANECSAEGEPFDYLCLGIRKEANPPELFETASRFGVKYVELPEFSISNVTAVKKTIVDFISRVDKVYVTIDMDGFSSAYSPGVSASSPVGFKPELVFSSLKTIIDSRKLVGLDVAETNPLYDQDQQTAKLAAGMIYYAIHNLALL</sequence>
<dbReference type="HAMAP" id="MF_00737">
    <property type="entry name" value="Formimidoylglutam"/>
    <property type="match status" value="1"/>
</dbReference>
<dbReference type="CDD" id="cd09988">
    <property type="entry name" value="Formimidoylglutamase"/>
    <property type="match status" value="1"/>
</dbReference>
<keyword evidence="10" id="KW-1185">Reference proteome</keyword>
<comment type="cofactor">
    <cofactor evidence="5 7">
        <name>Mn(2+)</name>
        <dbReference type="ChEBI" id="CHEBI:29035"/>
    </cofactor>
    <text evidence="5 7">Binds 2 manganese ions per subunit.</text>
</comment>
<organism evidence="9 10">
    <name type="scientific">Muriicola soli</name>
    <dbReference type="NCBI Taxonomy" id="2507538"/>
    <lineage>
        <taxon>Bacteria</taxon>
        <taxon>Pseudomonadati</taxon>
        <taxon>Bacteroidota</taxon>
        <taxon>Flavobacteriia</taxon>
        <taxon>Flavobacteriales</taxon>
        <taxon>Flavobacteriaceae</taxon>
        <taxon>Muriicola</taxon>
    </lineage>
</organism>
<dbReference type="InterPro" id="IPR005923">
    <property type="entry name" value="HutG"/>
</dbReference>
<dbReference type="PANTHER" id="PTHR11358:SF35">
    <property type="entry name" value="FORMIMIDOYLGLUTAMASE"/>
    <property type="match status" value="1"/>
</dbReference>
<dbReference type="SUPFAM" id="SSF52768">
    <property type="entry name" value="Arginase/deacetylase"/>
    <property type="match status" value="1"/>
</dbReference>
<dbReference type="GO" id="GO:0050415">
    <property type="term" value="F:formimidoylglutamase activity"/>
    <property type="evidence" value="ECO:0007669"/>
    <property type="project" value="UniProtKB-UniRule"/>
</dbReference>
<evidence type="ECO:0000256" key="7">
    <source>
        <dbReference type="PIRSR" id="PIRSR036979-1"/>
    </source>
</evidence>
<feature type="binding site" evidence="5">
    <location>
        <position position="251"/>
    </location>
    <ligand>
        <name>Mn(2+)</name>
        <dbReference type="ChEBI" id="CHEBI:29035"/>
        <label>2</label>
    </ligand>
</feature>
<keyword evidence="3 5" id="KW-0369">Histidine metabolism</keyword>
<dbReference type="PROSITE" id="PS51409">
    <property type="entry name" value="ARGINASE_2"/>
    <property type="match status" value="1"/>
</dbReference>
<comment type="similarity">
    <text evidence="5 8">Belongs to the arginase family.</text>
</comment>